<keyword evidence="3 5" id="KW-0067">ATP-binding</keyword>
<dbReference type="HAMAP" id="MF_00376">
    <property type="entry name" value="Dephospho_CoA_kinase"/>
    <property type="match status" value="1"/>
</dbReference>
<dbReference type="EC" id="2.7.1.24" evidence="5 6"/>
<dbReference type="AlphaFoldDB" id="A0A089NXM2"/>
<dbReference type="InterPro" id="IPR001977">
    <property type="entry name" value="Depp_CoAkinase"/>
</dbReference>
<keyword evidence="8" id="KW-1185">Reference proteome</keyword>
<dbReference type="EMBL" id="CP003811">
    <property type="protein sequence ID" value="AIQ92691.1"/>
    <property type="molecule type" value="Genomic_DNA"/>
</dbReference>
<dbReference type="Pfam" id="PF01121">
    <property type="entry name" value="CoaE"/>
    <property type="match status" value="1"/>
</dbReference>
<dbReference type="KEGG" id="mor:MOC_4936"/>
<comment type="similarity">
    <text evidence="1 5">Belongs to the CoaE family.</text>
</comment>
<dbReference type="GO" id="GO:0004140">
    <property type="term" value="F:dephospho-CoA kinase activity"/>
    <property type="evidence" value="ECO:0007669"/>
    <property type="project" value="UniProtKB-UniRule"/>
</dbReference>
<proteinExistence type="inferred from homology"/>
<keyword evidence="5 7" id="KW-0808">Transferase</keyword>
<accession>A0A089NXM2</accession>
<dbReference type="CDD" id="cd02022">
    <property type="entry name" value="DPCK"/>
    <property type="match status" value="1"/>
</dbReference>
<dbReference type="SUPFAM" id="SSF52540">
    <property type="entry name" value="P-loop containing nucleoside triphosphate hydrolases"/>
    <property type="match status" value="1"/>
</dbReference>
<sequence length="212" mass="21659">MTPKAGSGPVILGLTGSIGMGKSATARMFADRGVPVHDADAAVHALYGPGGAAAAAIGAAFPGVLDGDGGVDRTRLRAAVLDAPDRMAALEAIVHPLVRAASTDFLARHAAAPLVVLDIPLLYETGGAGRCDAVVVVSAPPEIQRARVLARPGMTEAAFAAILAKQMPDAEKRARADFVIDTSRGFPAAEAEVARIVERLTAHRAEPHHGTG</sequence>
<dbReference type="eggNOG" id="COG0237">
    <property type="taxonomic scope" value="Bacteria"/>
</dbReference>
<dbReference type="UniPathway" id="UPA00241">
    <property type="reaction ID" value="UER00356"/>
</dbReference>
<dbReference type="HOGENOM" id="CLU_057180_3_0_5"/>
<gene>
    <name evidence="5 7" type="primary">coaE</name>
    <name evidence="7" type="ORF">MOC_4936</name>
</gene>
<evidence type="ECO:0000256" key="6">
    <source>
        <dbReference type="NCBIfam" id="TIGR00152"/>
    </source>
</evidence>
<keyword evidence="5 7" id="KW-0418">Kinase</keyword>
<evidence type="ECO:0000256" key="1">
    <source>
        <dbReference type="ARBA" id="ARBA00009018"/>
    </source>
</evidence>
<organism evidence="7 8">
    <name type="scientific">Methylobacterium oryzae CBMB20</name>
    <dbReference type="NCBI Taxonomy" id="693986"/>
    <lineage>
        <taxon>Bacteria</taxon>
        <taxon>Pseudomonadati</taxon>
        <taxon>Pseudomonadota</taxon>
        <taxon>Alphaproteobacteria</taxon>
        <taxon>Hyphomicrobiales</taxon>
        <taxon>Methylobacteriaceae</taxon>
        <taxon>Methylobacterium</taxon>
    </lineage>
</organism>
<dbReference type="GO" id="GO:0005737">
    <property type="term" value="C:cytoplasm"/>
    <property type="evidence" value="ECO:0007669"/>
    <property type="project" value="UniProtKB-SubCell"/>
</dbReference>
<keyword evidence="2 5" id="KW-0547">Nucleotide-binding</keyword>
<comment type="catalytic activity">
    <reaction evidence="5">
        <text>3'-dephospho-CoA + ATP = ADP + CoA + H(+)</text>
        <dbReference type="Rhea" id="RHEA:18245"/>
        <dbReference type="ChEBI" id="CHEBI:15378"/>
        <dbReference type="ChEBI" id="CHEBI:30616"/>
        <dbReference type="ChEBI" id="CHEBI:57287"/>
        <dbReference type="ChEBI" id="CHEBI:57328"/>
        <dbReference type="ChEBI" id="CHEBI:456216"/>
        <dbReference type="EC" id="2.7.1.24"/>
    </reaction>
</comment>
<protein>
    <recommendedName>
        <fullName evidence="5 6">Dephospho-CoA kinase</fullName>
        <ecNumber evidence="5 6">2.7.1.24</ecNumber>
    </recommendedName>
    <alternativeName>
        <fullName evidence="5">Dephosphocoenzyme A kinase</fullName>
    </alternativeName>
</protein>
<dbReference type="Proteomes" id="UP000029492">
    <property type="component" value="Chromosome"/>
</dbReference>
<comment type="function">
    <text evidence="5">Catalyzes the phosphorylation of the 3'-hydroxyl group of dephosphocoenzyme A to form coenzyme A.</text>
</comment>
<dbReference type="GO" id="GO:0015937">
    <property type="term" value="P:coenzyme A biosynthetic process"/>
    <property type="evidence" value="ECO:0007669"/>
    <property type="project" value="UniProtKB-UniRule"/>
</dbReference>
<keyword evidence="5" id="KW-0963">Cytoplasm</keyword>
<evidence type="ECO:0000256" key="3">
    <source>
        <dbReference type="ARBA" id="ARBA00022840"/>
    </source>
</evidence>
<dbReference type="InterPro" id="IPR027417">
    <property type="entry name" value="P-loop_NTPase"/>
</dbReference>
<dbReference type="PROSITE" id="PS51219">
    <property type="entry name" value="DPCK"/>
    <property type="match status" value="1"/>
</dbReference>
<dbReference type="NCBIfam" id="TIGR00152">
    <property type="entry name" value="dephospho-CoA kinase"/>
    <property type="match status" value="1"/>
</dbReference>
<comment type="pathway">
    <text evidence="5">Cofactor biosynthesis; coenzyme A biosynthesis; CoA from (R)-pantothenate: step 5/5.</text>
</comment>
<evidence type="ECO:0000313" key="7">
    <source>
        <dbReference type="EMBL" id="AIQ92691.1"/>
    </source>
</evidence>
<dbReference type="PANTHER" id="PTHR10695">
    <property type="entry name" value="DEPHOSPHO-COA KINASE-RELATED"/>
    <property type="match status" value="1"/>
</dbReference>
<dbReference type="PANTHER" id="PTHR10695:SF46">
    <property type="entry name" value="BIFUNCTIONAL COENZYME A SYNTHASE-RELATED"/>
    <property type="match status" value="1"/>
</dbReference>
<feature type="binding site" evidence="5">
    <location>
        <begin position="19"/>
        <end position="24"/>
    </location>
    <ligand>
        <name>ATP</name>
        <dbReference type="ChEBI" id="CHEBI:30616"/>
    </ligand>
</feature>
<dbReference type="RefSeq" id="WP_043759582.1">
    <property type="nucleotide sequence ID" value="NZ_CP003811.1"/>
</dbReference>
<dbReference type="Gene3D" id="3.40.50.300">
    <property type="entry name" value="P-loop containing nucleotide triphosphate hydrolases"/>
    <property type="match status" value="1"/>
</dbReference>
<evidence type="ECO:0000256" key="2">
    <source>
        <dbReference type="ARBA" id="ARBA00022741"/>
    </source>
</evidence>
<dbReference type="GO" id="GO:0005524">
    <property type="term" value="F:ATP binding"/>
    <property type="evidence" value="ECO:0007669"/>
    <property type="project" value="UniProtKB-UniRule"/>
</dbReference>
<reference evidence="7 8" key="1">
    <citation type="journal article" date="2014" name="PLoS ONE">
        <title>Genome Information of Methylobacterium oryzae, a Plant-Probiotic Methylotroph in the Phyllosphere.</title>
        <authorList>
            <person name="Kwak M.J."/>
            <person name="Jeong H."/>
            <person name="Madhaiyan M."/>
            <person name="Lee Y."/>
            <person name="Sa T.M."/>
            <person name="Oh T.K."/>
            <person name="Kim J.F."/>
        </authorList>
    </citation>
    <scope>NUCLEOTIDE SEQUENCE [LARGE SCALE GENOMIC DNA]</scope>
    <source>
        <strain evidence="7 8">CBMB20</strain>
    </source>
</reference>
<keyword evidence="4 5" id="KW-0173">Coenzyme A biosynthesis</keyword>
<evidence type="ECO:0000256" key="5">
    <source>
        <dbReference type="HAMAP-Rule" id="MF_00376"/>
    </source>
</evidence>
<evidence type="ECO:0000256" key="4">
    <source>
        <dbReference type="ARBA" id="ARBA00022993"/>
    </source>
</evidence>
<evidence type="ECO:0000313" key="8">
    <source>
        <dbReference type="Proteomes" id="UP000029492"/>
    </source>
</evidence>
<dbReference type="STRING" id="693986.MOC_4936"/>
<comment type="subcellular location">
    <subcellularLocation>
        <location evidence="5">Cytoplasm</location>
    </subcellularLocation>
</comment>
<name>A0A089NXM2_9HYPH</name>